<keyword evidence="5 7" id="KW-1133">Transmembrane helix</keyword>
<keyword evidence="3" id="KW-1003">Cell membrane</keyword>
<dbReference type="CDD" id="cd06261">
    <property type="entry name" value="TM_PBP2"/>
    <property type="match status" value="1"/>
</dbReference>
<dbReference type="InterPro" id="IPR050366">
    <property type="entry name" value="BP-dependent_transpt_permease"/>
</dbReference>
<evidence type="ECO:0000256" key="3">
    <source>
        <dbReference type="ARBA" id="ARBA00022475"/>
    </source>
</evidence>
<comment type="subcellular location">
    <subcellularLocation>
        <location evidence="1 7">Cell membrane</location>
        <topology evidence="1 7">Multi-pass membrane protein</topology>
    </subcellularLocation>
</comment>
<dbReference type="InterPro" id="IPR000515">
    <property type="entry name" value="MetI-like"/>
</dbReference>
<dbReference type="EMBL" id="QJTE01000009">
    <property type="protein sequence ID" value="PYE80900.1"/>
    <property type="molecule type" value="Genomic_DNA"/>
</dbReference>
<organism evidence="9 10">
    <name type="scientific">Pseudoroseicyclus aestuarii</name>
    <dbReference type="NCBI Taxonomy" id="1795041"/>
    <lineage>
        <taxon>Bacteria</taxon>
        <taxon>Pseudomonadati</taxon>
        <taxon>Pseudomonadota</taxon>
        <taxon>Alphaproteobacteria</taxon>
        <taxon>Rhodobacterales</taxon>
        <taxon>Paracoccaceae</taxon>
        <taxon>Pseudoroseicyclus</taxon>
    </lineage>
</organism>
<keyword evidence="6 7" id="KW-0472">Membrane</keyword>
<dbReference type="GO" id="GO:0005886">
    <property type="term" value="C:plasma membrane"/>
    <property type="evidence" value="ECO:0007669"/>
    <property type="project" value="UniProtKB-SubCell"/>
</dbReference>
<reference evidence="9 10" key="1">
    <citation type="submission" date="2018-06" db="EMBL/GenBank/DDBJ databases">
        <title>Genomic Encyclopedia of Type Strains, Phase III (KMG-III): the genomes of soil and plant-associated and newly described type strains.</title>
        <authorList>
            <person name="Whitman W."/>
        </authorList>
    </citation>
    <scope>NUCLEOTIDE SEQUENCE [LARGE SCALE GENOMIC DNA]</scope>
    <source>
        <strain evidence="9 10">CECT 9025</strain>
    </source>
</reference>
<dbReference type="AlphaFoldDB" id="A0A318SSP5"/>
<evidence type="ECO:0000313" key="9">
    <source>
        <dbReference type="EMBL" id="PYE80900.1"/>
    </source>
</evidence>
<feature type="domain" description="ABC transmembrane type-1" evidence="8">
    <location>
        <begin position="79"/>
        <end position="268"/>
    </location>
</feature>
<protein>
    <submittedName>
        <fullName evidence="9">Peptide/nickel transport system permease protein</fullName>
    </submittedName>
</protein>
<dbReference type="InterPro" id="IPR035906">
    <property type="entry name" value="MetI-like_sf"/>
</dbReference>
<evidence type="ECO:0000256" key="7">
    <source>
        <dbReference type="RuleBase" id="RU363032"/>
    </source>
</evidence>
<feature type="transmembrane region" description="Helical" evidence="7">
    <location>
        <begin position="201"/>
        <end position="225"/>
    </location>
</feature>
<dbReference type="PANTHER" id="PTHR43386:SF25">
    <property type="entry name" value="PEPTIDE ABC TRANSPORTER PERMEASE PROTEIN"/>
    <property type="match status" value="1"/>
</dbReference>
<evidence type="ECO:0000256" key="1">
    <source>
        <dbReference type="ARBA" id="ARBA00004651"/>
    </source>
</evidence>
<evidence type="ECO:0000256" key="2">
    <source>
        <dbReference type="ARBA" id="ARBA00022448"/>
    </source>
</evidence>
<dbReference type="Pfam" id="PF00528">
    <property type="entry name" value="BPD_transp_1"/>
    <property type="match status" value="1"/>
</dbReference>
<dbReference type="GO" id="GO:0055085">
    <property type="term" value="P:transmembrane transport"/>
    <property type="evidence" value="ECO:0007669"/>
    <property type="project" value="InterPro"/>
</dbReference>
<feature type="transmembrane region" description="Helical" evidence="7">
    <location>
        <begin position="81"/>
        <end position="104"/>
    </location>
</feature>
<feature type="transmembrane region" description="Helical" evidence="7">
    <location>
        <begin position="245"/>
        <end position="267"/>
    </location>
</feature>
<name>A0A318SSP5_9RHOB</name>
<keyword evidence="4 7" id="KW-0812">Transmembrane</keyword>
<evidence type="ECO:0000259" key="8">
    <source>
        <dbReference type="PROSITE" id="PS50928"/>
    </source>
</evidence>
<dbReference type="Gene3D" id="1.10.3720.10">
    <property type="entry name" value="MetI-like"/>
    <property type="match status" value="1"/>
</dbReference>
<dbReference type="PROSITE" id="PS50928">
    <property type="entry name" value="ABC_TM1"/>
    <property type="match status" value="1"/>
</dbReference>
<comment type="caution">
    <text evidence="9">The sequence shown here is derived from an EMBL/GenBank/DDBJ whole genome shotgun (WGS) entry which is preliminary data.</text>
</comment>
<dbReference type="SUPFAM" id="SSF161098">
    <property type="entry name" value="MetI-like"/>
    <property type="match status" value="1"/>
</dbReference>
<dbReference type="PANTHER" id="PTHR43386">
    <property type="entry name" value="OLIGOPEPTIDE TRANSPORT SYSTEM PERMEASE PROTEIN APPC"/>
    <property type="match status" value="1"/>
</dbReference>
<sequence>MTALIARRPPLGALLAGLCLAALVLSALLGPLLSPYPYTQTDLMRTLAPPAWMDGGSWDHPLGTDQLGRDSLSRIFYSLRITLIIGFIGTAISAALGSLLGMIAGELRGWVDAGVMMMVDVQASLPFLVFALTALAIFGNGFWVLLAVIGINGWEGYARLARGMVLSLMHEDYVTAARAVGTRRWRLYRRYLLPGIRSAMIVQFTVTLAGTVLLESALSFLGLGIQPPVTSLGQMLGEGRDYLLFAPWIALAPGAVIVLLILSISLLGDWLRDLLDPFET</sequence>
<comment type="similarity">
    <text evidence="7">Belongs to the binding-protein-dependent transport system permease family.</text>
</comment>
<dbReference type="RefSeq" id="WP_110815632.1">
    <property type="nucleotide sequence ID" value="NZ_QJTE01000009.1"/>
</dbReference>
<dbReference type="Pfam" id="PF12911">
    <property type="entry name" value="OppC_N"/>
    <property type="match status" value="1"/>
</dbReference>
<evidence type="ECO:0000256" key="6">
    <source>
        <dbReference type="ARBA" id="ARBA00023136"/>
    </source>
</evidence>
<dbReference type="InterPro" id="IPR025966">
    <property type="entry name" value="OppC_N"/>
</dbReference>
<dbReference type="Proteomes" id="UP000248311">
    <property type="component" value="Unassembled WGS sequence"/>
</dbReference>
<evidence type="ECO:0000313" key="10">
    <source>
        <dbReference type="Proteomes" id="UP000248311"/>
    </source>
</evidence>
<evidence type="ECO:0000256" key="4">
    <source>
        <dbReference type="ARBA" id="ARBA00022692"/>
    </source>
</evidence>
<accession>A0A318SSP5</accession>
<evidence type="ECO:0000256" key="5">
    <source>
        <dbReference type="ARBA" id="ARBA00022989"/>
    </source>
</evidence>
<dbReference type="OrthoDB" id="9766870at2"/>
<keyword evidence="10" id="KW-1185">Reference proteome</keyword>
<proteinExistence type="inferred from homology"/>
<keyword evidence="2 7" id="KW-0813">Transport</keyword>
<feature type="transmembrane region" description="Helical" evidence="7">
    <location>
        <begin position="125"/>
        <end position="154"/>
    </location>
</feature>
<gene>
    <name evidence="9" type="ORF">DFP88_10931</name>
</gene>